<dbReference type="EMBL" id="EF506570">
    <property type="protein sequence ID" value="ABU40628.1"/>
    <property type="molecule type" value="Genomic_DNA"/>
</dbReference>
<dbReference type="InterPro" id="IPR022549">
    <property type="entry name" value="DUF3627"/>
</dbReference>
<dbReference type="RefSeq" id="YP_001552217.1">
    <property type="nucleotide sequence ID" value="NC_009987.1"/>
</dbReference>
<dbReference type="Pfam" id="PF12299">
    <property type="entry name" value="DUF3627"/>
    <property type="match status" value="1"/>
</dbReference>
<organism evidence="2 3">
    <name type="scientific">Spiroplasma phage SkV1CR23x</name>
    <dbReference type="NCBI Taxonomy" id="2789014"/>
    <lineage>
        <taxon>Viruses</taxon>
        <taxon>Monodnaviria</taxon>
        <taxon>Loebvirae</taxon>
        <taxon>Hofneiviricota</taxon>
        <taxon>Faserviricetes</taxon>
        <taxon>Tubulavirales</taxon>
        <taxon>Plectroviridae</taxon>
        <taxon>Vespertiliovirus</taxon>
        <taxon>Vespertiliovirus SkV1CR23x</taxon>
    </lineage>
</organism>
<sequence>MKQLILEKLKELIKLSNFVKKNQNIENYFISKEFIPFTTDKASFINLPNHNRHIGFWLSNKFIYPSEKHSEQVAIGLIYDNSYPIIKYDENLKRNIWKYLTGTELINLYNQYKQNYFTKMKEALFSSEPKKVKANNNNNNLINWTVEKEQQLIKDLEDLN</sequence>
<protein>
    <recommendedName>
        <fullName evidence="1">DUF3627 domain-containing protein</fullName>
    </recommendedName>
</protein>
<accession>A8RHI7</accession>
<name>A8RHI7_9VIRU</name>
<reference evidence="2 3" key="1">
    <citation type="submission" date="2007-03" db="EMBL/GenBank/DDBJ databases">
        <title>Characterization of a novel virus infecting Spiroplasma kunkelii.</title>
        <authorList>
            <person name="Davis R.E."/>
            <person name="Zhao Y."/>
        </authorList>
    </citation>
    <scope>NUCLEOTIDE SEQUENCE [LARGE SCALE GENOMIC DNA]</scope>
</reference>
<evidence type="ECO:0000313" key="2">
    <source>
        <dbReference type="EMBL" id="ABU40628.1"/>
    </source>
</evidence>
<evidence type="ECO:0000313" key="3">
    <source>
        <dbReference type="Proteomes" id="UP000202649"/>
    </source>
</evidence>
<dbReference type="KEGG" id="vg:5758770"/>
<proteinExistence type="predicted"/>
<dbReference type="Proteomes" id="UP000202649">
    <property type="component" value="Segment"/>
</dbReference>
<dbReference type="GeneID" id="5758770"/>
<keyword evidence="3" id="KW-1185">Reference proteome</keyword>
<evidence type="ECO:0000259" key="1">
    <source>
        <dbReference type="Pfam" id="PF12299"/>
    </source>
</evidence>
<feature type="domain" description="DUF3627" evidence="1">
    <location>
        <begin position="50"/>
        <end position="132"/>
    </location>
</feature>